<accession>A0A0C3AM04</accession>
<dbReference type="AlphaFoldDB" id="A0A0C3AM04"/>
<dbReference type="Proteomes" id="UP000054097">
    <property type="component" value="Unassembled WGS sequence"/>
</dbReference>
<dbReference type="PANTHER" id="PTHR13347">
    <property type="entry name" value="HEAT REPEAT-CONTAINING PROTEIN 3"/>
    <property type="match status" value="1"/>
</dbReference>
<dbReference type="OrthoDB" id="288703at2759"/>
<dbReference type="HOGENOM" id="CLU_1836371_0_0_1"/>
<protein>
    <recommendedName>
        <fullName evidence="1">SYO1-like TPR repeats domain-containing protein</fullName>
    </recommendedName>
</protein>
<dbReference type="STRING" id="933852.A0A0C3AM04"/>
<dbReference type="Gene3D" id="1.25.10.10">
    <property type="entry name" value="Leucine-rich Repeat Variant"/>
    <property type="match status" value="1"/>
</dbReference>
<name>A0A0C3AM04_SERVB</name>
<dbReference type="Pfam" id="PF25567">
    <property type="entry name" value="TPR_SYO1"/>
    <property type="match status" value="1"/>
</dbReference>
<dbReference type="GO" id="GO:0051082">
    <property type="term" value="F:unfolded protein binding"/>
    <property type="evidence" value="ECO:0007669"/>
    <property type="project" value="TreeGrafter"/>
</dbReference>
<dbReference type="InterPro" id="IPR052616">
    <property type="entry name" value="SYO1-like"/>
</dbReference>
<proteinExistence type="predicted"/>
<sequence length="140" mass="15469">MSVLQGLGAKDEAVAVACLGILECLAVNPDPQFVEANKVISGFILNLLPANGSVTVTQNELVIQAASAMIDIFSDENSPWDVNFRQGRWETVLKSRTEGVRRAVRSVDKRKEGGKELRRRGDEVLENLVAFVKYRRGLKL</sequence>
<organism evidence="2 3">
    <name type="scientific">Serendipita vermifera MAFF 305830</name>
    <dbReference type="NCBI Taxonomy" id="933852"/>
    <lineage>
        <taxon>Eukaryota</taxon>
        <taxon>Fungi</taxon>
        <taxon>Dikarya</taxon>
        <taxon>Basidiomycota</taxon>
        <taxon>Agaricomycotina</taxon>
        <taxon>Agaricomycetes</taxon>
        <taxon>Sebacinales</taxon>
        <taxon>Serendipitaceae</taxon>
        <taxon>Serendipita</taxon>
    </lineage>
</organism>
<reference evidence="2 3" key="1">
    <citation type="submission" date="2014-04" db="EMBL/GenBank/DDBJ databases">
        <authorList>
            <consortium name="DOE Joint Genome Institute"/>
            <person name="Kuo A."/>
            <person name="Zuccaro A."/>
            <person name="Kohler A."/>
            <person name="Nagy L.G."/>
            <person name="Floudas D."/>
            <person name="Copeland A."/>
            <person name="Barry K.W."/>
            <person name="Cichocki N."/>
            <person name="Veneault-Fourrey C."/>
            <person name="LaButti K."/>
            <person name="Lindquist E.A."/>
            <person name="Lipzen A."/>
            <person name="Lundell T."/>
            <person name="Morin E."/>
            <person name="Murat C."/>
            <person name="Sun H."/>
            <person name="Tunlid A."/>
            <person name="Henrissat B."/>
            <person name="Grigoriev I.V."/>
            <person name="Hibbett D.S."/>
            <person name="Martin F."/>
            <person name="Nordberg H.P."/>
            <person name="Cantor M.N."/>
            <person name="Hua S.X."/>
        </authorList>
    </citation>
    <scope>NUCLEOTIDE SEQUENCE [LARGE SCALE GENOMIC DNA]</scope>
    <source>
        <strain evidence="2 3">MAFF 305830</strain>
    </source>
</reference>
<dbReference type="InterPro" id="IPR057990">
    <property type="entry name" value="TPR_SYO1"/>
</dbReference>
<dbReference type="PANTHER" id="PTHR13347:SF1">
    <property type="entry name" value="HEAT REPEAT-CONTAINING PROTEIN 3"/>
    <property type="match status" value="1"/>
</dbReference>
<dbReference type="GO" id="GO:0006606">
    <property type="term" value="P:protein import into nucleus"/>
    <property type="evidence" value="ECO:0007669"/>
    <property type="project" value="TreeGrafter"/>
</dbReference>
<dbReference type="EMBL" id="KN824447">
    <property type="protein sequence ID" value="KIM20311.1"/>
    <property type="molecule type" value="Genomic_DNA"/>
</dbReference>
<keyword evidence="3" id="KW-1185">Reference proteome</keyword>
<reference evidence="3" key="2">
    <citation type="submission" date="2015-01" db="EMBL/GenBank/DDBJ databases">
        <title>Evolutionary Origins and Diversification of the Mycorrhizal Mutualists.</title>
        <authorList>
            <consortium name="DOE Joint Genome Institute"/>
            <consortium name="Mycorrhizal Genomics Consortium"/>
            <person name="Kohler A."/>
            <person name="Kuo A."/>
            <person name="Nagy L.G."/>
            <person name="Floudas D."/>
            <person name="Copeland A."/>
            <person name="Barry K.W."/>
            <person name="Cichocki N."/>
            <person name="Veneault-Fourrey C."/>
            <person name="LaButti K."/>
            <person name="Lindquist E.A."/>
            <person name="Lipzen A."/>
            <person name="Lundell T."/>
            <person name="Morin E."/>
            <person name="Murat C."/>
            <person name="Riley R."/>
            <person name="Ohm R."/>
            <person name="Sun H."/>
            <person name="Tunlid A."/>
            <person name="Henrissat B."/>
            <person name="Grigoriev I.V."/>
            <person name="Hibbett D.S."/>
            <person name="Martin F."/>
        </authorList>
    </citation>
    <scope>NUCLEOTIDE SEQUENCE [LARGE SCALE GENOMIC DNA]</scope>
    <source>
        <strain evidence="3">MAFF 305830</strain>
    </source>
</reference>
<evidence type="ECO:0000259" key="1">
    <source>
        <dbReference type="Pfam" id="PF25567"/>
    </source>
</evidence>
<feature type="domain" description="SYO1-like TPR repeats" evidence="1">
    <location>
        <begin position="13"/>
        <end position="137"/>
    </location>
</feature>
<gene>
    <name evidence="2" type="ORF">M408DRAFT_30469</name>
</gene>
<evidence type="ECO:0000313" key="3">
    <source>
        <dbReference type="Proteomes" id="UP000054097"/>
    </source>
</evidence>
<dbReference type="InterPro" id="IPR011989">
    <property type="entry name" value="ARM-like"/>
</dbReference>
<dbReference type="GO" id="GO:0042273">
    <property type="term" value="P:ribosomal large subunit biogenesis"/>
    <property type="evidence" value="ECO:0007669"/>
    <property type="project" value="TreeGrafter"/>
</dbReference>
<evidence type="ECO:0000313" key="2">
    <source>
        <dbReference type="EMBL" id="KIM20311.1"/>
    </source>
</evidence>